<organism evidence="1">
    <name type="scientific">marine metagenome</name>
    <dbReference type="NCBI Taxonomy" id="408172"/>
    <lineage>
        <taxon>unclassified sequences</taxon>
        <taxon>metagenomes</taxon>
        <taxon>ecological metagenomes</taxon>
    </lineage>
</organism>
<dbReference type="AlphaFoldDB" id="A0A381Z807"/>
<protein>
    <submittedName>
        <fullName evidence="1">Uncharacterized protein</fullName>
    </submittedName>
</protein>
<name>A0A381Z807_9ZZZZ</name>
<evidence type="ECO:0000313" key="1">
    <source>
        <dbReference type="EMBL" id="SVA84897.1"/>
    </source>
</evidence>
<accession>A0A381Z807</accession>
<sequence>VSQQRSDASTVTAWRLPAQRYGYLKYGAQTDSDNQQHTQPADR</sequence>
<proteinExistence type="predicted"/>
<feature type="non-terminal residue" evidence="1">
    <location>
        <position position="1"/>
    </location>
</feature>
<reference evidence="1" key="1">
    <citation type="submission" date="2018-05" db="EMBL/GenBank/DDBJ databases">
        <authorList>
            <person name="Lanie J.A."/>
            <person name="Ng W.-L."/>
            <person name="Kazmierczak K.M."/>
            <person name="Andrzejewski T.M."/>
            <person name="Davidsen T.M."/>
            <person name="Wayne K.J."/>
            <person name="Tettelin H."/>
            <person name="Glass J.I."/>
            <person name="Rusch D."/>
            <person name="Podicherti R."/>
            <person name="Tsui H.-C.T."/>
            <person name="Winkler M.E."/>
        </authorList>
    </citation>
    <scope>NUCLEOTIDE SEQUENCE</scope>
</reference>
<dbReference type="EMBL" id="UINC01020151">
    <property type="protein sequence ID" value="SVA84897.1"/>
    <property type="molecule type" value="Genomic_DNA"/>
</dbReference>
<gene>
    <name evidence="1" type="ORF">METZ01_LOCUS137751</name>
</gene>